<dbReference type="STRING" id="728.VY92_02955"/>
<dbReference type="PANTHER" id="PTHR38780">
    <property type="entry name" value="PROTEIN TUSC"/>
    <property type="match status" value="1"/>
</dbReference>
<dbReference type="eggNOG" id="COG2923">
    <property type="taxonomic scope" value="Bacteria"/>
</dbReference>
<dbReference type="Proteomes" id="UP000254620">
    <property type="component" value="Unassembled WGS sequence"/>
</dbReference>
<evidence type="ECO:0000313" key="5">
    <source>
        <dbReference type="Proteomes" id="UP000294229"/>
    </source>
</evidence>
<dbReference type="NCBIfam" id="NF001238">
    <property type="entry name" value="PRK00211.1"/>
    <property type="match status" value="1"/>
</dbReference>
<dbReference type="Pfam" id="PF02635">
    <property type="entry name" value="DsrE"/>
    <property type="match status" value="1"/>
</dbReference>
<reference evidence="2 5" key="2">
    <citation type="submission" date="2018-11" db="EMBL/GenBank/DDBJ databases">
        <title>Sequencing Av. paragallinarum serogroups.</title>
        <authorList>
            <person name="Hellmuth J.E."/>
            <person name="Boucher C.E."/>
            <person name="Cason E.D."/>
        </authorList>
    </citation>
    <scope>NUCLEOTIDE SEQUENCE [LARGE SCALE GENOMIC DNA]</scope>
    <source>
        <strain evidence="2 5">SA-3</strain>
    </source>
</reference>
<dbReference type="InterPro" id="IPR003787">
    <property type="entry name" value="Sulphur_relay_DsrE/F-like"/>
</dbReference>
<gene>
    <name evidence="2" type="primary">tusC</name>
    <name evidence="2" type="ORF">EIG79_04755</name>
    <name evidence="3" type="ORF">NCTC10926_02260</name>
</gene>
<dbReference type="OrthoDB" id="9789418at2"/>
<dbReference type="InterPro" id="IPR027396">
    <property type="entry name" value="DsrEFH-like"/>
</dbReference>
<dbReference type="GO" id="GO:0016740">
    <property type="term" value="F:transferase activity"/>
    <property type="evidence" value="ECO:0007669"/>
    <property type="project" value="UniProtKB-KW"/>
</dbReference>
<protein>
    <submittedName>
        <fullName evidence="2">Sulfurtransferase complex subunit TusC</fullName>
    </submittedName>
    <submittedName>
        <fullName evidence="3">tRNA 2-thiouridine synthesizing protein C</fullName>
    </submittedName>
</protein>
<organism evidence="2 5">
    <name type="scientific">Avibacterium paragallinarum</name>
    <name type="common">Haemophilus gallinarum</name>
    <dbReference type="NCBI Taxonomy" id="728"/>
    <lineage>
        <taxon>Bacteria</taxon>
        <taxon>Pseudomonadati</taxon>
        <taxon>Pseudomonadota</taxon>
        <taxon>Gammaproteobacteria</taxon>
        <taxon>Pasteurellales</taxon>
        <taxon>Pasteurellaceae</taxon>
        <taxon>Avibacterium</taxon>
    </lineage>
</organism>
<dbReference type="InterPro" id="IPR017462">
    <property type="entry name" value="Sulphur_relay_TusC/DsrF"/>
</dbReference>
<dbReference type="NCBIfam" id="TIGR03010">
    <property type="entry name" value="sulf_tusC_dsrF"/>
    <property type="match status" value="1"/>
</dbReference>
<dbReference type="SUPFAM" id="SSF75169">
    <property type="entry name" value="DsrEFH-like"/>
    <property type="match status" value="1"/>
</dbReference>
<reference evidence="3 4" key="1">
    <citation type="submission" date="2018-06" db="EMBL/GenBank/DDBJ databases">
        <authorList>
            <consortium name="Pathogen Informatics"/>
            <person name="Doyle S."/>
        </authorList>
    </citation>
    <scope>NUCLEOTIDE SEQUENCE [LARGE SCALE GENOMIC DNA]</scope>
    <source>
        <strain evidence="3 4">NCTC10926</strain>
    </source>
</reference>
<evidence type="ECO:0000313" key="3">
    <source>
        <dbReference type="EMBL" id="SUU98817.1"/>
    </source>
</evidence>
<comment type="similarity">
    <text evidence="1">Belongs to the DsrF/TusC family.</text>
</comment>
<dbReference type="Gene3D" id="3.40.1260.10">
    <property type="entry name" value="DsrEFH-like"/>
    <property type="match status" value="1"/>
</dbReference>
<name>A0A0F5F196_AVIPA</name>
<keyword evidence="2" id="KW-0808">Transferase</keyword>
<evidence type="ECO:0000313" key="2">
    <source>
        <dbReference type="EMBL" id="RZN60014.1"/>
    </source>
</evidence>
<dbReference type="RefSeq" id="WP_046097615.1">
    <property type="nucleotide sequence ID" value="NZ_CP104914.1"/>
</dbReference>
<accession>A0A0F5F196</accession>
<proteinExistence type="inferred from homology"/>
<sequence length="120" mass="13636">MIKLAFVFTQAPYGTATSREGLDALLAATAFCDESEIAVFFLDDGVLNIIANQQSEQILQKNFTQAFKLLDLYDIEQRYLCHQSVQAFQLEQANWLLDCEILPRSALIEKLQQAEKVLTF</sequence>
<dbReference type="Proteomes" id="UP000294229">
    <property type="component" value="Unassembled WGS sequence"/>
</dbReference>
<dbReference type="AlphaFoldDB" id="A0A0F5F196"/>
<evidence type="ECO:0000256" key="1">
    <source>
        <dbReference type="ARBA" id="ARBA00005996"/>
    </source>
</evidence>
<evidence type="ECO:0000313" key="4">
    <source>
        <dbReference type="Proteomes" id="UP000254620"/>
    </source>
</evidence>
<dbReference type="EMBL" id="UFSW01000001">
    <property type="protein sequence ID" value="SUU98817.1"/>
    <property type="molecule type" value="Genomic_DNA"/>
</dbReference>
<dbReference type="PANTHER" id="PTHR38780:SF1">
    <property type="entry name" value="PROTEIN TUSC"/>
    <property type="match status" value="1"/>
</dbReference>
<dbReference type="EMBL" id="RQXS01000015">
    <property type="protein sequence ID" value="RZN60014.1"/>
    <property type="molecule type" value="Genomic_DNA"/>
</dbReference>